<accession>A0A2W3Z9Z9</accession>
<keyword evidence="2" id="KW-1185">Reference proteome</keyword>
<organism evidence="1 2">
    <name type="scientific">Enterococcus plantarum</name>
    <dbReference type="NCBI Taxonomy" id="1077675"/>
    <lineage>
        <taxon>Bacteria</taxon>
        <taxon>Bacillati</taxon>
        <taxon>Bacillota</taxon>
        <taxon>Bacilli</taxon>
        <taxon>Lactobacillales</taxon>
        <taxon>Enterococcaceae</taxon>
        <taxon>Enterococcus</taxon>
    </lineage>
</organism>
<dbReference type="EMBL" id="PIEU01000030">
    <property type="protein sequence ID" value="PZL76446.1"/>
    <property type="molecule type" value="Genomic_DNA"/>
</dbReference>
<proteinExistence type="predicted"/>
<gene>
    <name evidence="1" type="ORF">CI088_02975</name>
</gene>
<evidence type="ECO:0000313" key="2">
    <source>
        <dbReference type="Proteomes" id="UP000249828"/>
    </source>
</evidence>
<comment type="caution">
    <text evidence="1">The sequence shown here is derived from an EMBL/GenBank/DDBJ whole genome shotgun (WGS) entry which is preliminary data.</text>
</comment>
<protein>
    <submittedName>
        <fullName evidence="1">Uncharacterized protein</fullName>
    </submittedName>
</protein>
<evidence type="ECO:0000313" key="1">
    <source>
        <dbReference type="EMBL" id="PZL76446.1"/>
    </source>
</evidence>
<name>A0A2W3Z9Z9_9ENTE</name>
<dbReference type="STRING" id="1077675.BCR22_02470"/>
<dbReference type="AlphaFoldDB" id="A0A2W3Z9Z9"/>
<reference evidence="1 2" key="1">
    <citation type="submission" date="2017-11" db="EMBL/GenBank/DDBJ databases">
        <title>Draft genome sequence of Enterococcus plantarum TRW2 strain isolated from lettuce.</title>
        <authorList>
            <person name="Kim E.B."/>
            <person name="Marco M.L."/>
            <person name="Williams T.R."/>
            <person name="You I.H."/>
        </authorList>
    </citation>
    <scope>NUCLEOTIDE SEQUENCE [LARGE SCALE GENOMIC DNA]</scope>
    <source>
        <strain evidence="1 2">TRW2</strain>
    </source>
</reference>
<dbReference type="Proteomes" id="UP000249828">
    <property type="component" value="Unassembled WGS sequence"/>
</dbReference>
<sequence>MGWKLYNQLLTFILLICYNPYNTLSIKIKCEDKESIFQITQRESRLVGRDSENGRENGL</sequence>